<evidence type="ECO:0000313" key="3">
    <source>
        <dbReference type="Proteomes" id="UP000294498"/>
    </source>
</evidence>
<comment type="caution">
    <text evidence="2">The sequence shown here is derived from an EMBL/GenBank/DDBJ whole genome shotgun (WGS) entry which is preliminary data.</text>
</comment>
<sequence>MKLLIASLLTFSILGITTTAAAQPQQDDILLKVNGSLTDMEIALDGRDFQGDSARINHVKRDEASINTLLRNLVIALRNENNTEAPLRSDQYLGLHNYRDLFELVAETASLDSIADILTFVKKDLALKFPRQLGSSTGAADVYVNVQVRVFDEASMKELPGYIPFVKPEWSVNPEQQQQFNPTLNAFKDLLPGQKLFWITKDGVRIQEKKQSVDIDGAHTVDFVVKTGNK</sequence>
<evidence type="ECO:0000313" key="2">
    <source>
        <dbReference type="EMBL" id="TDX00204.1"/>
    </source>
</evidence>
<keyword evidence="1" id="KW-0732">Signal</keyword>
<dbReference type="RefSeq" id="WP_133991565.1">
    <property type="nucleotide sequence ID" value="NZ_SODV01000001.1"/>
</dbReference>
<evidence type="ECO:0000256" key="1">
    <source>
        <dbReference type="SAM" id="SignalP"/>
    </source>
</evidence>
<dbReference type="AlphaFoldDB" id="A0A4R8DQ12"/>
<dbReference type="EMBL" id="SODV01000001">
    <property type="protein sequence ID" value="TDX00204.1"/>
    <property type="molecule type" value="Genomic_DNA"/>
</dbReference>
<accession>A0A4R8DQ12</accession>
<gene>
    <name evidence="2" type="ORF">EDB95_1222</name>
</gene>
<keyword evidence="3" id="KW-1185">Reference proteome</keyword>
<organism evidence="2 3">
    <name type="scientific">Dinghuibacter silviterrae</name>
    <dbReference type="NCBI Taxonomy" id="1539049"/>
    <lineage>
        <taxon>Bacteria</taxon>
        <taxon>Pseudomonadati</taxon>
        <taxon>Bacteroidota</taxon>
        <taxon>Chitinophagia</taxon>
        <taxon>Chitinophagales</taxon>
        <taxon>Chitinophagaceae</taxon>
        <taxon>Dinghuibacter</taxon>
    </lineage>
</organism>
<name>A0A4R8DQ12_9BACT</name>
<dbReference type="Proteomes" id="UP000294498">
    <property type="component" value="Unassembled WGS sequence"/>
</dbReference>
<protein>
    <submittedName>
        <fullName evidence="2">Uncharacterized protein</fullName>
    </submittedName>
</protein>
<feature type="chain" id="PRO_5020520675" evidence="1">
    <location>
        <begin position="23"/>
        <end position="230"/>
    </location>
</feature>
<reference evidence="2 3" key="1">
    <citation type="submission" date="2019-03" db="EMBL/GenBank/DDBJ databases">
        <title>Genomic Encyclopedia of Type Strains, Phase IV (KMG-IV): sequencing the most valuable type-strain genomes for metagenomic binning, comparative biology and taxonomic classification.</title>
        <authorList>
            <person name="Goeker M."/>
        </authorList>
    </citation>
    <scope>NUCLEOTIDE SEQUENCE [LARGE SCALE GENOMIC DNA]</scope>
    <source>
        <strain evidence="2 3">DSM 100059</strain>
    </source>
</reference>
<feature type="signal peptide" evidence="1">
    <location>
        <begin position="1"/>
        <end position="22"/>
    </location>
</feature>
<proteinExistence type="predicted"/>